<protein>
    <recommendedName>
        <fullName evidence="3">amidase</fullName>
        <ecNumber evidence="3">3.5.1.4</ecNumber>
    </recommendedName>
</protein>
<accession>A0A9D1RR73</accession>
<gene>
    <name evidence="5" type="ORF">H9870_13560</name>
</gene>
<evidence type="ECO:0000256" key="2">
    <source>
        <dbReference type="ARBA" id="ARBA00009199"/>
    </source>
</evidence>
<dbReference type="EC" id="3.5.1.4" evidence="3"/>
<proteinExistence type="inferred from homology"/>
<evidence type="ECO:0000256" key="3">
    <source>
        <dbReference type="ARBA" id="ARBA00012922"/>
    </source>
</evidence>
<comment type="caution">
    <text evidence="5">The sequence shown here is derived from an EMBL/GenBank/DDBJ whole genome shotgun (WGS) entry which is preliminary data.</text>
</comment>
<dbReference type="InterPro" id="IPR000120">
    <property type="entry name" value="Amidase"/>
</dbReference>
<dbReference type="InterPro" id="IPR020556">
    <property type="entry name" value="Amidase_CS"/>
</dbReference>
<comment type="similarity">
    <text evidence="2">Belongs to the amidase family.</text>
</comment>
<dbReference type="InterPro" id="IPR023631">
    <property type="entry name" value="Amidase_dom"/>
</dbReference>
<dbReference type="Pfam" id="PF01425">
    <property type="entry name" value="Amidase"/>
    <property type="match status" value="1"/>
</dbReference>
<dbReference type="GO" id="GO:0004040">
    <property type="term" value="F:amidase activity"/>
    <property type="evidence" value="ECO:0007669"/>
    <property type="project" value="UniProtKB-EC"/>
</dbReference>
<dbReference type="Proteomes" id="UP000824190">
    <property type="component" value="Unassembled WGS sequence"/>
</dbReference>
<dbReference type="AlphaFoldDB" id="A0A9D1RR73"/>
<feature type="domain" description="Amidase" evidence="4">
    <location>
        <begin position="43"/>
        <end position="404"/>
    </location>
</feature>
<dbReference type="PANTHER" id="PTHR11895:SF7">
    <property type="entry name" value="GLUTAMYL-TRNA(GLN) AMIDOTRANSFERASE SUBUNIT A, MITOCHONDRIAL"/>
    <property type="match status" value="1"/>
</dbReference>
<dbReference type="Gene3D" id="3.90.1300.10">
    <property type="entry name" value="Amidase signature (AS) domain"/>
    <property type="match status" value="1"/>
</dbReference>
<sequence>MTNPGDGSAGSTDSSTDAVSRRLHQVCVRTSLSPQELGVVRLYDRAHVDPDAHGPLRGLDVLVKDLNRVAGEVTTFGEPSHAVRSTSSDDAVQRLLDDGARLVGSSVTAEFGATVYTEPSVGRGPVNPVDPSLTTGGSSSGAAVAVARGVVDVAHASDGGGSIRVPAAAVGLPGLKPRHPVFPDSDAPGKTPVLPNPGAQGYIAADLELTARAYGATDSPAPWWESVSRRATAGRPLRVGHTNLPFHSQEAVAPSVANATGAAAALLVTHPGVSGVAPVDPPYPVERFKVFSDVMAARCAGLPSPVTAMPTWLRSCGQSLSSERVAEASAAVRSLPEDVCAAWAEVDVVITPTLAFPPPPVGAFSRFSDPAVGRPELDFAAQTAWTPWATLWNLTGWAGLSVPLVPARPGGSAGSAVSSASTPTVPHGRWPVSVHLGAVSDRVSVAELLDLGAHLQDAVAGLVSADPDALDVLTAPVRR</sequence>
<evidence type="ECO:0000256" key="1">
    <source>
        <dbReference type="ARBA" id="ARBA00001311"/>
    </source>
</evidence>
<reference evidence="5" key="1">
    <citation type="journal article" date="2021" name="PeerJ">
        <title>Extensive microbial diversity within the chicken gut microbiome revealed by metagenomics and culture.</title>
        <authorList>
            <person name="Gilroy R."/>
            <person name="Ravi A."/>
            <person name="Getino M."/>
            <person name="Pursley I."/>
            <person name="Horton D.L."/>
            <person name="Alikhan N.F."/>
            <person name="Baker D."/>
            <person name="Gharbi K."/>
            <person name="Hall N."/>
            <person name="Watson M."/>
            <person name="Adriaenssens E.M."/>
            <person name="Foster-Nyarko E."/>
            <person name="Jarju S."/>
            <person name="Secka A."/>
            <person name="Antonio M."/>
            <person name="Oren A."/>
            <person name="Chaudhuri R.R."/>
            <person name="La Ragione R."/>
            <person name="Hildebrand F."/>
            <person name="Pallen M.J."/>
        </authorList>
    </citation>
    <scope>NUCLEOTIDE SEQUENCE</scope>
    <source>
        <strain evidence="5">CHK32-1732</strain>
    </source>
</reference>
<evidence type="ECO:0000259" key="4">
    <source>
        <dbReference type="Pfam" id="PF01425"/>
    </source>
</evidence>
<evidence type="ECO:0000313" key="5">
    <source>
        <dbReference type="EMBL" id="HIW92674.1"/>
    </source>
</evidence>
<organism evidence="5 6">
    <name type="scientific">Candidatus Corynebacterium avicola</name>
    <dbReference type="NCBI Taxonomy" id="2838527"/>
    <lineage>
        <taxon>Bacteria</taxon>
        <taxon>Bacillati</taxon>
        <taxon>Actinomycetota</taxon>
        <taxon>Actinomycetes</taxon>
        <taxon>Mycobacteriales</taxon>
        <taxon>Corynebacteriaceae</taxon>
        <taxon>Corynebacterium</taxon>
    </lineage>
</organism>
<dbReference type="PANTHER" id="PTHR11895">
    <property type="entry name" value="TRANSAMIDASE"/>
    <property type="match status" value="1"/>
</dbReference>
<dbReference type="EMBL" id="DXGC01000117">
    <property type="protein sequence ID" value="HIW92674.1"/>
    <property type="molecule type" value="Genomic_DNA"/>
</dbReference>
<reference evidence="5" key="2">
    <citation type="submission" date="2021-04" db="EMBL/GenBank/DDBJ databases">
        <authorList>
            <person name="Gilroy R."/>
        </authorList>
    </citation>
    <scope>NUCLEOTIDE SEQUENCE</scope>
    <source>
        <strain evidence="5">CHK32-1732</strain>
    </source>
</reference>
<comment type="catalytic activity">
    <reaction evidence="1">
        <text>a monocarboxylic acid amide + H2O = a monocarboxylate + NH4(+)</text>
        <dbReference type="Rhea" id="RHEA:12020"/>
        <dbReference type="ChEBI" id="CHEBI:15377"/>
        <dbReference type="ChEBI" id="CHEBI:28938"/>
        <dbReference type="ChEBI" id="CHEBI:35757"/>
        <dbReference type="ChEBI" id="CHEBI:83628"/>
        <dbReference type="EC" id="3.5.1.4"/>
    </reaction>
</comment>
<name>A0A9D1RR73_9CORY</name>
<dbReference type="PROSITE" id="PS00571">
    <property type="entry name" value="AMIDASES"/>
    <property type="match status" value="1"/>
</dbReference>
<dbReference type="SUPFAM" id="SSF75304">
    <property type="entry name" value="Amidase signature (AS) enzymes"/>
    <property type="match status" value="1"/>
</dbReference>
<dbReference type="InterPro" id="IPR036928">
    <property type="entry name" value="AS_sf"/>
</dbReference>
<evidence type="ECO:0000313" key="6">
    <source>
        <dbReference type="Proteomes" id="UP000824190"/>
    </source>
</evidence>